<reference evidence="1 2" key="1">
    <citation type="journal article" date="2008" name="PLoS Genet.">
        <title>Complete genome sequence of the N2-fixing broad host range endophyte Klebsiella pneumoniae 342 and virulence predictions verified in mice.</title>
        <authorList>
            <person name="Fouts D.E."/>
            <person name="Tyler H.L."/>
            <person name="DeBoy R.T."/>
            <person name="Daugherty S."/>
            <person name="Ren Q."/>
            <person name="Badger J.H."/>
            <person name="Durkin A.S."/>
            <person name="Huot H."/>
            <person name="Shrivastava S."/>
            <person name="Kothari S."/>
            <person name="Dodson R.J."/>
            <person name="Mohamoud Y."/>
            <person name="Khouri H."/>
            <person name="Roesch L.F."/>
            <person name="Krogfelt K.A."/>
            <person name="Struve C."/>
            <person name="Triplett E.W."/>
            <person name="Methe B.A."/>
        </authorList>
    </citation>
    <scope>NUCLEOTIDE SEQUENCE [LARGE SCALE GENOMIC DNA]</scope>
    <source>
        <strain evidence="1 2">342</strain>
        <plasmid evidence="2">Plasmid pKP91</plasmid>
    </source>
</reference>
<evidence type="ECO:0000313" key="2">
    <source>
        <dbReference type="Proteomes" id="UP000001734"/>
    </source>
</evidence>
<geneLocation type="plasmid" evidence="1 2">
    <name>pKP91</name>
</geneLocation>
<dbReference type="AlphaFoldDB" id="B5RKJ0"/>
<dbReference type="Proteomes" id="UP000001734">
    <property type="component" value="Plasmid pKP91"/>
</dbReference>
<dbReference type="EMBL" id="CP000966">
    <property type="protein sequence ID" value="ACI12259.1"/>
    <property type="molecule type" value="Genomic_DNA"/>
</dbReference>
<accession>B5RKJ0</accession>
<dbReference type="BioCyc" id="KPNE507522:GI0B-5801-MONOMER"/>
<organism evidence="1 2">
    <name type="scientific">Klebsiella variicola (strain 342)</name>
    <name type="common">Klebsiella pneumoniae</name>
    <dbReference type="NCBI Taxonomy" id="507522"/>
    <lineage>
        <taxon>Bacteria</taxon>
        <taxon>Pseudomonadati</taxon>
        <taxon>Pseudomonadota</taxon>
        <taxon>Gammaproteobacteria</taxon>
        <taxon>Enterobacterales</taxon>
        <taxon>Enterobacteriaceae</taxon>
        <taxon>Klebsiella/Raoultella group</taxon>
        <taxon>Klebsiella</taxon>
        <taxon>Klebsiella pneumoniae complex</taxon>
    </lineage>
</organism>
<dbReference type="HOGENOM" id="CLU_3200997_0_0_6"/>
<protein>
    <submittedName>
        <fullName evidence="1">Uncharacterized protein</fullName>
    </submittedName>
</protein>
<dbReference type="KEGG" id="kpe:KPK_B0031"/>
<proteinExistence type="predicted"/>
<name>B5RKJ0_KLEV3</name>
<keyword evidence="1" id="KW-0614">Plasmid</keyword>
<evidence type="ECO:0000313" key="1">
    <source>
        <dbReference type="EMBL" id="ACI12259.1"/>
    </source>
</evidence>
<sequence length="45" mass="5390">MPVTTMAWLNGSVEAWRVFEKFLDQSRVICPPKFLFMRERDMRGI</sequence>
<gene>
    <name evidence="1" type="ordered locus">KPK_B0031</name>
</gene>